<dbReference type="InterPro" id="IPR019734">
    <property type="entry name" value="TPR_rpt"/>
</dbReference>
<feature type="transmembrane region" description="Helical" evidence="2">
    <location>
        <begin position="88"/>
        <end position="109"/>
    </location>
</feature>
<keyword evidence="2" id="KW-1133">Transmembrane helix</keyword>
<dbReference type="Proteomes" id="UP000316852">
    <property type="component" value="Unassembled WGS sequence"/>
</dbReference>
<dbReference type="SMART" id="SM00028">
    <property type="entry name" value="TPR"/>
    <property type="match status" value="4"/>
</dbReference>
<feature type="transmembrane region" description="Helical" evidence="2">
    <location>
        <begin position="130"/>
        <end position="149"/>
    </location>
</feature>
<accession>A0A538T0Q4</accession>
<feature type="transmembrane region" description="Helical" evidence="2">
    <location>
        <begin position="29"/>
        <end position="48"/>
    </location>
</feature>
<dbReference type="EMBL" id="VBOW01000068">
    <property type="protein sequence ID" value="TMQ57205.1"/>
    <property type="molecule type" value="Genomic_DNA"/>
</dbReference>
<reference evidence="3 4" key="1">
    <citation type="journal article" date="2019" name="Nat. Microbiol.">
        <title>Mediterranean grassland soil C-N compound turnover is dependent on rainfall and depth, and is mediated by genomically divergent microorganisms.</title>
        <authorList>
            <person name="Diamond S."/>
            <person name="Andeer P.F."/>
            <person name="Li Z."/>
            <person name="Crits-Christoph A."/>
            <person name="Burstein D."/>
            <person name="Anantharaman K."/>
            <person name="Lane K.R."/>
            <person name="Thomas B.C."/>
            <person name="Pan C."/>
            <person name="Northen T.R."/>
            <person name="Banfield J.F."/>
        </authorList>
    </citation>
    <scope>NUCLEOTIDE SEQUENCE [LARGE SCALE GENOMIC DNA]</scope>
    <source>
        <strain evidence="3">WS_6</strain>
    </source>
</reference>
<dbReference type="InterPro" id="IPR011990">
    <property type="entry name" value="TPR-like_helical_dom_sf"/>
</dbReference>
<dbReference type="PANTHER" id="PTHR12558">
    <property type="entry name" value="CELL DIVISION CYCLE 16,23,27"/>
    <property type="match status" value="1"/>
</dbReference>
<keyword evidence="2" id="KW-0812">Transmembrane</keyword>
<feature type="transmembrane region" description="Helical" evidence="2">
    <location>
        <begin position="186"/>
        <end position="205"/>
    </location>
</feature>
<sequence>ITFHLAALYLAPSYLYLLSRGKQPLLHRAVLAVLPLAGVAAILILLGFQPSEWLVSFKIVARAVQPGHDIAVFAKPYTPLSLGHAWDLLNAALLVLPVPALLLLSAGVGPGADRDATTRMGSGRDAAATFLAAAALPGLIIAAALVLPVPPAQDWDLTSLLLLPLALLGARAGCSIPKAPLRGRRAAALAMLGTGAMLSFVLVNANEASGIRRFETLVGPGAKITAYGRAYGNELLASYHEDRNDHARALIHAERARAAEPTNPRYWVKTGAALYNLGRYDEAIPVLEEGIRRGPGRHDAYYDLGNCLTLKRQYAAAVARFREAIRLSGPRPDYLNNLGVALYSAGKVDSARAVWTEVVRRWPGYALAKRALVRHFGGLGPDSGRVSPTPR</sequence>
<name>A0A538T0Q4_UNCEI</name>
<dbReference type="Pfam" id="PF13374">
    <property type="entry name" value="TPR_10"/>
    <property type="match status" value="1"/>
</dbReference>
<keyword evidence="2" id="KW-0472">Membrane</keyword>
<dbReference type="Gene3D" id="1.25.40.10">
    <property type="entry name" value="Tetratricopeptide repeat domain"/>
    <property type="match status" value="1"/>
</dbReference>
<dbReference type="SUPFAM" id="SSF48452">
    <property type="entry name" value="TPR-like"/>
    <property type="match status" value="1"/>
</dbReference>
<evidence type="ECO:0000256" key="2">
    <source>
        <dbReference type="SAM" id="Phobius"/>
    </source>
</evidence>
<keyword evidence="1" id="KW-0802">TPR repeat</keyword>
<feature type="repeat" description="TPR" evidence="1">
    <location>
        <begin position="298"/>
        <end position="331"/>
    </location>
</feature>
<proteinExistence type="predicted"/>
<feature type="non-terminal residue" evidence="3">
    <location>
        <position position="1"/>
    </location>
</feature>
<evidence type="ECO:0000256" key="1">
    <source>
        <dbReference type="PROSITE-ProRule" id="PRU00339"/>
    </source>
</evidence>
<feature type="repeat" description="TPR" evidence="1">
    <location>
        <begin position="264"/>
        <end position="297"/>
    </location>
</feature>
<organism evidence="3 4">
    <name type="scientific">Eiseniibacteriota bacterium</name>
    <dbReference type="NCBI Taxonomy" id="2212470"/>
    <lineage>
        <taxon>Bacteria</taxon>
        <taxon>Candidatus Eiseniibacteriota</taxon>
    </lineage>
</organism>
<dbReference type="PROSITE" id="PS50005">
    <property type="entry name" value="TPR"/>
    <property type="match status" value="2"/>
</dbReference>
<dbReference type="AlphaFoldDB" id="A0A538T0Q4"/>
<gene>
    <name evidence="3" type="ORF">E6K76_11305</name>
</gene>
<dbReference type="PANTHER" id="PTHR12558:SF13">
    <property type="entry name" value="CELL DIVISION CYCLE PROTEIN 27 HOMOLOG"/>
    <property type="match status" value="1"/>
</dbReference>
<protein>
    <submittedName>
        <fullName evidence="3">Tetratricopeptide repeat protein</fullName>
    </submittedName>
</protein>
<evidence type="ECO:0000313" key="4">
    <source>
        <dbReference type="Proteomes" id="UP000316852"/>
    </source>
</evidence>
<dbReference type="Pfam" id="PF13432">
    <property type="entry name" value="TPR_16"/>
    <property type="match status" value="1"/>
</dbReference>
<evidence type="ECO:0000313" key="3">
    <source>
        <dbReference type="EMBL" id="TMQ57205.1"/>
    </source>
</evidence>
<comment type="caution">
    <text evidence="3">The sequence shown here is derived from an EMBL/GenBank/DDBJ whole genome shotgun (WGS) entry which is preliminary data.</text>
</comment>